<feature type="transmembrane region" description="Helical" evidence="4">
    <location>
        <begin position="33"/>
        <end position="52"/>
    </location>
</feature>
<keyword evidence="2" id="KW-0378">Hydrolase</keyword>
<keyword evidence="1" id="KW-0479">Metal-binding</keyword>
<dbReference type="Gene3D" id="3.60.21.10">
    <property type="match status" value="1"/>
</dbReference>
<sequence>MVVFFAVILSLIAVVHWYLWRRLVRDVSERGSLWRTVGTTLLVLLPTAVVVSRVGDAVEAPFALRQVLAWPGYVWLVVLLYLVMALLVGELVSPLLRRWLARRAAGGDGEAAGDRPGTGDAAATDAADSADAGSREHATVAAEGATAGATRGDSPADGPGDAGAARSASADAPDGSGADGEKTPAERAAVSRRMFVARAVAIGATAAAVSTTGYGIWAARQLATNHVTVRLTGLPAAAEGYRITVVGDMHLSTTLGRSFCERVVAAVNATDTDAVAIVGDLVDATVPDLRHAAEPLADLRARDGVFFVTGNHEYYVGATPWVEHVQRLGMTSLANSRVELEAGFDIAGVNDIAAEERGGLEGPDFAKALDGRDPQRPVVVLAHQPELIHTAVDHDVDLVLSGHTHGGQVWPFPLVAARVNPTLAGLERYGDSQLFVTRGAGTWGPPVRVGAEPDITVLTLARA</sequence>
<dbReference type="PANTHER" id="PTHR31302:SF31">
    <property type="entry name" value="PHOSPHODIESTERASE YAEI"/>
    <property type="match status" value="1"/>
</dbReference>
<accession>A0ABX1CA63</accession>
<dbReference type="EMBL" id="JAAVJC010000016">
    <property type="protein sequence ID" value="NJQ14137.1"/>
    <property type="molecule type" value="Genomic_DNA"/>
</dbReference>
<evidence type="ECO:0000256" key="3">
    <source>
        <dbReference type="SAM" id="MobiDB-lite"/>
    </source>
</evidence>
<keyword evidence="7" id="KW-1185">Reference proteome</keyword>
<dbReference type="InterPro" id="IPR004843">
    <property type="entry name" value="Calcineurin-like_PHP"/>
</dbReference>
<keyword evidence="4" id="KW-1133">Transmembrane helix</keyword>
<protein>
    <submittedName>
        <fullName evidence="6">Metallophosphoesterase</fullName>
    </submittedName>
</protein>
<dbReference type="PANTHER" id="PTHR31302">
    <property type="entry name" value="TRANSMEMBRANE PROTEIN WITH METALLOPHOSPHOESTERASE DOMAIN-RELATED"/>
    <property type="match status" value="1"/>
</dbReference>
<name>A0ABX1CA63_9ACTN</name>
<dbReference type="SUPFAM" id="SSF56300">
    <property type="entry name" value="Metallo-dependent phosphatases"/>
    <property type="match status" value="1"/>
</dbReference>
<keyword evidence="4" id="KW-0812">Transmembrane</keyword>
<evidence type="ECO:0000259" key="5">
    <source>
        <dbReference type="Pfam" id="PF00149"/>
    </source>
</evidence>
<feature type="compositionally biased region" description="Low complexity" evidence="3">
    <location>
        <begin position="139"/>
        <end position="176"/>
    </location>
</feature>
<reference evidence="6 7" key="1">
    <citation type="submission" date="2020-03" db="EMBL/GenBank/DDBJ databases">
        <title>Draft genome of Streptomyces sp. ventii, isolated from the Axial Seamount in the Pacific Ocean, and resequencing of the two type strains Streptomyces lonarensis strain NCL 716 and Streptomyces bohaiensis strain 11A07.</title>
        <authorList>
            <person name="Loughran R.M."/>
            <person name="Pfannmuller K.M."/>
            <person name="Wasson B.J."/>
            <person name="Deadmond M.C."/>
            <person name="Paddock B.E."/>
            <person name="Koyack M.J."/>
            <person name="Gallegos D.A."/>
            <person name="Mitchell E.A."/>
            <person name="Ushijima B."/>
            <person name="Saw J.H."/>
            <person name="Mcphail K.L."/>
            <person name="Videau P."/>
        </authorList>
    </citation>
    <scope>NUCLEOTIDE SEQUENCE [LARGE SCALE GENOMIC DNA]</scope>
    <source>
        <strain evidence="6 7">11A07</strain>
    </source>
</reference>
<feature type="transmembrane region" description="Helical" evidence="4">
    <location>
        <begin position="72"/>
        <end position="93"/>
    </location>
</feature>
<evidence type="ECO:0000256" key="2">
    <source>
        <dbReference type="ARBA" id="ARBA00022801"/>
    </source>
</evidence>
<organism evidence="6 7">
    <name type="scientific">Streptomyces bohaiensis</name>
    <dbReference type="NCBI Taxonomy" id="1431344"/>
    <lineage>
        <taxon>Bacteria</taxon>
        <taxon>Bacillati</taxon>
        <taxon>Actinomycetota</taxon>
        <taxon>Actinomycetes</taxon>
        <taxon>Kitasatosporales</taxon>
        <taxon>Streptomycetaceae</taxon>
        <taxon>Streptomyces</taxon>
    </lineage>
</organism>
<comment type="caution">
    <text evidence="6">The sequence shown here is derived from an EMBL/GenBank/DDBJ whole genome shotgun (WGS) entry which is preliminary data.</text>
</comment>
<feature type="compositionally biased region" description="Low complexity" evidence="3">
    <location>
        <begin position="114"/>
        <end position="132"/>
    </location>
</feature>
<feature type="domain" description="Calcineurin-like phosphoesterase" evidence="5">
    <location>
        <begin position="242"/>
        <end position="406"/>
    </location>
</feature>
<evidence type="ECO:0000313" key="6">
    <source>
        <dbReference type="EMBL" id="NJQ14137.1"/>
    </source>
</evidence>
<feature type="region of interest" description="Disordered" evidence="3">
    <location>
        <begin position="107"/>
        <end position="186"/>
    </location>
</feature>
<keyword evidence="4" id="KW-0472">Membrane</keyword>
<dbReference type="InterPro" id="IPR029052">
    <property type="entry name" value="Metallo-depent_PP-like"/>
</dbReference>
<proteinExistence type="predicted"/>
<feature type="transmembrane region" description="Helical" evidence="4">
    <location>
        <begin position="6"/>
        <end position="21"/>
    </location>
</feature>
<dbReference type="CDD" id="cd07385">
    <property type="entry name" value="MPP_YkuE_C"/>
    <property type="match status" value="1"/>
</dbReference>
<dbReference type="Pfam" id="PF00149">
    <property type="entry name" value="Metallophos"/>
    <property type="match status" value="1"/>
</dbReference>
<evidence type="ECO:0000256" key="1">
    <source>
        <dbReference type="ARBA" id="ARBA00022723"/>
    </source>
</evidence>
<evidence type="ECO:0000256" key="4">
    <source>
        <dbReference type="SAM" id="Phobius"/>
    </source>
</evidence>
<dbReference type="Proteomes" id="UP000727056">
    <property type="component" value="Unassembled WGS sequence"/>
</dbReference>
<dbReference type="RefSeq" id="WP_168086977.1">
    <property type="nucleotide sequence ID" value="NZ_BHZH01000035.1"/>
</dbReference>
<feature type="transmembrane region" description="Helical" evidence="4">
    <location>
        <begin position="195"/>
        <end position="217"/>
    </location>
</feature>
<gene>
    <name evidence="6" type="ORF">HCN52_04080</name>
</gene>
<dbReference type="InterPro" id="IPR051158">
    <property type="entry name" value="Metallophosphoesterase_sf"/>
</dbReference>
<evidence type="ECO:0000313" key="7">
    <source>
        <dbReference type="Proteomes" id="UP000727056"/>
    </source>
</evidence>